<protein>
    <submittedName>
        <fullName evidence="2">Ketosteroid isomerase</fullName>
    </submittedName>
</protein>
<dbReference type="RefSeq" id="WP_040040478.1">
    <property type="nucleotide sequence ID" value="NZ_JWJG01000028.1"/>
</dbReference>
<feature type="domain" description="SnoaL-like" evidence="1">
    <location>
        <begin position="16"/>
        <end position="128"/>
    </location>
</feature>
<dbReference type="GO" id="GO:0016853">
    <property type="term" value="F:isomerase activity"/>
    <property type="evidence" value="ECO:0007669"/>
    <property type="project" value="UniProtKB-KW"/>
</dbReference>
<dbReference type="Pfam" id="PF13474">
    <property type="entry name" value="SnoaL_3"/>
    <property type="match status" value="1"/>
</dbReference>
<dbReference type="AlphaFoldDB" id="A0A0C2BUK5"/>
<evidence type="ECO:0000259" key="1">
    <source>
        <dbReference type="Pfam" id="PF13474"/>
    </source>
</evidence>
<gene>
    <name evidence="2" type="ORF">TSA66_14450</name>
</gene>
<keyword evidence="3" id="KW-1185">Reference proteome</keyword>
<comment type="caution">
    <text evidence="2">The sequence shown here is derived from an EMBL/GenBank/DDBJ whole genome shotgun (WGS) entry which is preliminary data.</text>
</comment>
<dbReference type="EMBL" id="JWJG01000028">
    <property type="protein sequence ID" value="KIF81721.1"/>
    <property type="molecule type" value="Genomic_DNA"/>
</dbReference>
<proteinExistence type="predicted"/>
<dbReference type="OrthoDB" id="5767026at2"/>
<dbReference type="InterPro" id="IPR037401">
    <property type="entry name" value="SnoaL-like"/>
</dbReference>
<dbReference type="PANTHER" id="PTHR34957:SF1">
    <property type="entry name" value="NUCLEAR TRANSPORT FACTOR 2 (NTF2) FAMILY PROTEIN"/>
    <property type="match status" value="1"/>
</dbReference>
<accession>A0A0C2BUK5</accession>
<evidence type="ECO:0000313" key="2">
    <source>
        <dbReference type="EMBL" id="KIF81721.1"/>
    </source>
</evidence>
<sequence>MPKLSKILETPEETEAAFYDAISRADVEGVMALWADEEEIVCIHPGAPRLVGHAAIRAAWESIFEQGGVQIRPVQLHVTQNVMTSIHNIIEEVHRKVSRQQDIHILATNVYMKTAAGWRIVTHHASVVPGEAPPETSVATLLH</sequence>
<dbReference type="InterPro" id="IPR032710">
    <property type="entry name" value="NTF2-like_dom_sf"/>
</dbReference>
<organism evidence="2 3">
    <name type="scientific">Noviherbaspirillum autotrophicum</name>
    <dbReference type="NCBI Taxonomy" id="709839"/>
    <lineage>
        <taxon>Bacteria</taxon>
        <taxon>Pseudomonadati</taxon>
        <taxon>Pseudomonadota</taxon>
        <taxon>Betaproteobacteria</taxon>
        <taxon>Burkholderiales</taxon>
        <taxon>Oxalobacteraceae</taxon>
        <taxon>Noviherbaspirillum</taxon>
    </lineage>
</organism>
<name>A0A0C2BUK5_9BURK</name>
<dbReference type="SUPFAM" id="SSF54427">
    <property type="entry name" value="NTF2-like"/>
    <property type="match status" value="1"/>
</dbReference>
<dbReference type="PANTHER" id="PTHR34957">
    <property type="entry name" value="NUCLEAR TRANSPORT FACTOR 2 (NTF2) FAMILY PROTEIN"/>
    <property type="match status" value="1"/>
</dbReference>
<keyword evidence="2" id="KW-0413">Isomerase</keyword>
<dbReference type="Proteomes" id="UP000031572">
    <property type="component" value="Unassembled WGS sequence"/>
</dbReference>
<evidence type="ECO:0000313" key="3">
    <source>
        <dbReference type="Proteomes" id="UP000031572"/>
    </source>
</evidence>
<reference evidence="2 3" key="1">
    <citation type="submission" date="2014-12" db="EMBL/GenBank/DDBJ databases">
        <title>Denitrispirillum autotrophicum gen. nov., sp. nov., Denitrifying, Facultatively Autotrophic Bacteria Isolated from Rice Paddy Soil.</title>
        <authorList>
            <person name="Ishii S."/>
            <person name="Ashida N."/>
            <person name="Ohno H."/>
            <person name="Otsuka S."/>
            <person name="Yokota A."/>
            <person name="Senoo K."/>
        </authorList>
    </citation>
    <scope>NUCLEOTIDE SEQUENCE [LARGE SCALE GENOMIC DNA]</scope>
    <source>
        <strain evidence="2 3">TSA66</strain>
    </source>
</reference>
<dbReference type="STRING" id="709839.TSA66_14450"/>
<dbReference type="Gene3D" id="3.10.450.50">
    <property type="match status" value="1"/>
</dbReference>